<proteinExistence type="predicted"/>
<gene>
    <name evidence="3" type="ORF">GJJ30_07420</name>
</gene>
<feature type="transmembrane region" description="Helical" evidence="2">
    <location>
        <begin position="193"/>
        <end position="213"/>
    </location>
</feature>
<feature type="transmembrane region" description="Helical" evidence="2">
    <location>
        <begin position="50"/>
        <end position="71"/>
    </location>
</feature>
<evidence type="ECO:0008006" key="5">
    <source>
        <dbReference type="Google" id="ProtNLM"/>
    </source>
</evidence>
<keyword evidence="2" id="KW-1133">Transmembrane helix</keyword>
<dbReference type="Proteomes" id="UP000441754">
    <property type="component" value="Unassembled WGS sequence"/>
</dbReference>
<dbReference type="EMBL" id="WJXZ01000004">
    <property type="protein sequence ID" value="MRS61116.1"/>
    <property type="molecule type" value="Genomic_DNA"/>
</dbReference>
<protein>
    <recommendedName>
        <fullName evidence="5">Glycosyltransferase RgtA/B/C/D-like domain-containing protein</fullName>
    </recommendedName>
</protein>
<evidence type="ECO:0000313" key="3">
    <source>
        <dbReference type="EMBL" id="MRS61116.1"/>
    </source>
</evidence>
<feature type="transmembrane region" description="Helical" evidence="2">
    <location>
        <begin position="349"/>
        <end position="371"/>
    </location>
</feature>
<accession>A0A7K0EI23</accession>
<feature type="transmembrane region" description="Helical" evidence="2">
    <location>
        <begin position="260"/>
        <end position="276"/>
    </location>
</feature>
<evidence type="ECO:0000313" key="4">
    <source>
        <dbReference type="Proteomes" id="UP000441754"/>
    </source>
</evidence>
<dbReference type="OrthoDB" id="910687at2"/>
<reference evidence="3 4" key="1">
    <citation type="journal article" date="2018" name="Antonie Van Leeuwenhoek">
        <title>Larkinella terrae sp. nov., isolated from soil on Jeju Island, South Korea.</title>
        <authorList>
            <person name="Ten L.N."/>
            <person name="Jeon J."/>
            <person name="Park S.J."/>
            <person name="Park S."/>
            <person name="Lee S.Y."/>
            <person name="Kim M.K."/>
            <person name="Jung H.Y."/>
        </authorList>
    </citation>
    <scope>NUCLEOTIDE SEQUENCE [LARGE SCALE GENOMIC DNA]</scope>
    <source>
        <strain evidence="3 4">KCTC 52001</strain>
    </source>
</reference>
<dbReference type="AlphaFoldDB" id="A0A7K0EI23"/>
<keyword evidence="2" id="KW-0472">Membrane</keyword>
<feature type="region of interest" description="Disordered" evidence="1">
    <location>
        <begin position="1"/>
        <end position="45"/>
    </location>
</feature>
<evidence type="ECO:0000256" key="2">
    <source>
        <dbReference type="SAM" id="Phobius"/>
    </source>
</evidence>
<feature type="transmembrane region" description="Helical" evidence="2">
    <location>
        <begin position="139"/>
        <end position="158"/>
    </location>
</feature>
<organism evidence="3 4">
    <name type="scientific">Larkinella terrae</name>
    <dbReference type="NCBI Taxonomy" id="2025311"/>
    <lineage>
        <taxon>Bacteria</taxon>
        <taxon>Pseudomonadati</taxon>
        <taxon>Bacteroidota</taxon>
        <taxon>Cytophagia</taxon>
        <taxon>Cytophagales</taxon>
        <taxon>Spirosomataceae</taxon>
        <taxon>Larkinella</taxon>
    </lineage>
</organism>
<feature type="transmembrane region" description="Helical" evidence="2">
    <location>
        <begin position="170"/>
        <end position="187"/>
    </location>
</feature>
<evidence type="ECO:0000256" key="1">
    <source>
        <dbReference type="SAM" id="MobiDB-lite"/>
    </source>
</evidence>
<comment type="caution">
    <text evidence="3">The sequence shown here is derived from an EMBL/GenBank/DDBJ whole genome shotgun (WGS) entry which is preliminary data.</text>
</comment>
<dbReference type="RefSeq" id="WP_154174526.1">
    <property type="nucleotide sequence ID" value="NZ_WJXZ01000004.1"/>
</dbReference>
<feature type="transmembrane region" description="Helical" evidence="2">
    <location>
        <begin position="222"/>
        <end position="254"/>
    </location>
</feature>
<keyword evidence="2" id="KW-0812">Transmembrane</keyword>
<feature type="transmembrane region" description="Helical" evidence="2">
    <location>
        <begin position="401"/>
        <end position="418"/>
    </location>
</feature>
<feature type="transmembrane region" description="Helical" evidence="2">
    <location>
        <begin position="378"/>
        <end position="395"/>
    </location>
</feature>
<keyword evidence="4" id="KW-1185">Reference proteome</keyword>
<sequence>MAKQKPKAAQATSTKTDAVKNRSAATSPAVSPKAEKAPTTPSDPKPEKTVFVIGKAVLGIGLLLIPVFIYYQTVYNNAVNLPFEDDFDSALKFLSTYLFNTHSAAEQIRLIFSQHNEHRIVFDRLVFLLDYYLNGSLNFRHLILVGNLSLVFVAYLLFRSSFSGLRLADKLLYFVPVAFGLFQLHFWELTVWGMASLQNLYVVVFALLSFYALSQTPKKANWFFVACLAGVAAAFTSGNGMFTFLVGIPVLIVLKQYKKLAIWTSLTVVTFAFYFWRYAKPAHHPDIYDSLVNNTSRAFDYFFTLSGSVFSAKPEHPARAGKFFLFLFLGLFGWQLFRKTVIRNTAIPALLLFTYITCLSLMATRSGFGVVQAFSPRYGILSVVLFIGLYVMSLETITHRYARPVVGVVFLLISVYLFRNSQQQGLLKVEDRTRLLQLSSAFYNDNTDNLILYWSDAKQAKVIFEDALKKKIYQLPNITFDQIRSLPQPTDAKNLAATNDIVSDAKPYPTHDYLVFFQSWAVLNGTPSEGVTTQVIAQSGAQSYAFETAKHVRYDVVNQLQSLQFLGAGFSCVIKKTDLKPGHYTLWLHLTNGRTQSYQPLNLTFDV</sequence>
<name>A0A7K0EI23_9BACT</name>